<gene>
    <name evidence="2" type="ORF">H9727_07140</name>
</gene>
<reference evidence="2" key="1">
    <citation type="journal article" date="2021" name="PeerJ">
        <title>Extensive microbial diversity within the chicken gut microbiome revealed by metagenomics and culture.</title>
        <authorList>
            <person name="Gilroy R."/>
            <person name="Ravi A."/>
            <person name="Getino M."/>
            <person name="Pursley I."/>
            <person name="Horton D.L."/>
            <person name="Alikhan N.F."/>
            <person name="Baker D."/>
            <person name="Gharbi K."/>
            <person name="Hall N."/>
            <person name="Watson M."/>
            <person name="Adriaenssens E.M."/>
            <person name="Foster-Nyarko E."/>
            <person name="Jarju S."/>
            <person name="Secka A."/>
            <person name="Antonio M."/>
            <person name="Oren A."/>
            <person name="Chaudhuri R.R."/>
            <person name="La Ragione R."/>
            <person name="Hildebrand F."/>
            <person name="Pallen M.J."/>
        </authorList>
    </citation>
    <scope>NUCLEOTIDE SEQUENCE</scope>
    <source>
        <strain evidence="2">CHK187-5294</strain>
    </source>
</reference>
<accession>A0A9D2D034</accession>
<evidence type="ECO:0000313" key="2">
    <source>
        <dbReference type="EMBL" id="HIZ04045.1"/>
    </source>
</evidence>
<feature type="compositionally biased region" description="Basic and acidic residues" evidence="1">
    <location>
        <begin position="1"/>
        <end position="27"/>
    </location>
</feature>
<comment type="caution">
    <text evidence="2">The sequence shown here is derived from an EMBL/GenBank/DDBJ whole genome shotgun (WGS) entry which is preliminary data.</text>
</comment>
<reference evidence="2" key="2">
    <citation type="submission" date="2021-04" db="EMBL/GenBank/DDBJ databases">
        <authorList>
            <person name="Gilroy R."/>
        </authorList>
    </citation>
    <scope>NUCLEOTIDE SEQUENCE</scope>
    <source>
        <strain evidence="2">CHK187-5294</strain>
    </source>
</reference>
<sequence length="78" mass="9385">MAKKEETPLRRARRNYEVRNKTEREQATKQYNTRLPRELHDEICAFLKKNRITKVELIVAGYQALLDHYGPKEQQNKE</sequence>
<dbReference type="AlphaFoldDB" id="A0A9D2D034"/>
<evidence type="ECO:0000313" key="3">
    <source>
        <dbReference type="Proteomes" id="UP000824132"/>
    </source>
</evidence>
<proteinExistence type="predicted"/>
<protein>
    <submittedName>
        <fullName evidence="2">Uncharacterized protein</fullName>
    </submittedName>
</protein>
<feature type="region of interest" description="Disordered" evidence="1">
    <location>
        <begin position="1"/>
        <end position="33"/>
    </location>
</feature>
<organism evidence="2 3">
    <name type="scientific">Candidatus Borkfalkia avistercoris</name>
    <dbReference type="NCBI Taxonomy" id="2838504"/>
    <lineage>
        <taxon>Bacteria</taxon>
        <taxon>Bacillati</taxon>
        <taxon>Bacillota</taxon>
        <taxon>Clostridia</taxon>
        <taxon>Christensenellales</taxon>
        <taxon>Christensenellaceae</taxon>
        <taxon>Candidatus Borkfalkia</taxon>
    </lineage>
</organism>
<dbReference type="EMBL" id="DXCL01000042">
    <property type="protein sequence ID" value="HIZ04045.1"/>
    <property type="molecule type" value="Genomic_DNA"/>
</dbReference>
<dbReference type="Proteomes" id="UP000824132">
    <property type="component" value="Unassembled WGS sequence"/>
</dbReference>
<evidence type="ECO:0000256" key="1">
    <source>
        <dbReference type="SAM" id="MobiDB-lite"/>
    </source>
</evidence>
<name>A0A9D2D034_9FIRM</name>